<evidence type="ECO:0000256" key="1">
    <source>
        <dbReference type="ARBA" id="ARBA00012344"/>
    </source>
</evidence>
<protein>
    <recommendedName>
        <fullName evidence="1">glutathione-specific gamma-glutamylcyclotransferase</fullName>
        <ecNumber evidence="1">4.3.2.7</ecNumber>
    </recommendedName>
</protein>
<dbReference type="InterPro" id="IPR036568">
    <property type="entry name" value="GGCT-like_sf"/>
</dbReference>
<dbReference type="Proteomes" id="UP000605846">
    <property type="component" value="Unassembled WGS sequence"/>
</dbReference>
<evidence type="ECO:0000256" key="2">
    <source>
        <dbReference type="ARBA" id="ARBA00023239"/>
    </source>
</evidence>
<accession>A0A8H7ETA5</accession>
<gene>
    <name evidence="3" type="ORF">EC973_004195</name>
</gene>
<dbReference type="AlphaFoldDB" id="A0A8H7ETA5"/>
<dbReference type="SUPFAM" id="SSF110857">
    <property type="entry name" value="Gamma-glutamyl cyclotransferase-like"/>
    <property type="match status" value="1"/>
</dbReference>
<dbReference type="GO" id="GO:0061928">
    <property type="term" value="F:glutathione specific gamma-glutamylcyclotransferase activity"/>
    <property type="evidence" value="ECO:0007669"/>
    <property type="project" value="UniProtKB-EC"/>
</dbReference>
<dbReference type="InterPro" id="IPR013024">
    <property type="entry name" value="GGCT-like"/>
</dbReference>
<dbReference type="EC" id="4.3.2.7" evidence="1"/>
<proteinExistence type="predicted"/>
<dbReference type="InterPro" id="IPR006840">
    <property type="entry name" value="ChaC"/>
</dbReference>
<evidence type="ECO:0000313" key="3">
    <source>
        <dbReference type="EMBL" id="KAF7729521.1"/>
    </source>
</evidence>
<dbReference type="PANTHER" id="PTHR12192">
    <property type="entry name" value="CATION TRANSPORT PROTEIN CHAC-RELATED"/>
    <property type="match status" value="1"/>
</dbReference>
<dbReference type="CDD" id="cd06661">
    <property type="entry name" value="GGCT_like"/>
    <property type="match status" value="1"/>
</dbReference>
<dbReference type="EMBL" id="JABAYA010000024">
    <property type="protein sequence ID" value="KAF7729521.1"/>
    <property type="molecule type" value="Genomic_DNA"/>
</dbReference>
<keyword evidence="2" id="KW-0456">Lyase</keyword>
<evidence type="ECO:0000313" key="4">
    <source>
        <dbReference type="Proteomes" id="UP000605846"/>
    </source>
</evidence>
<dbReference type="PANTHER" id="PTHR12192:SF2">
    <property type="entry name" value="GLUTATHIONE-SPECIFIC GAMMA-GLUTAMYLCYCLOTRANSFERASE 2"/>
    <property type="match status" value="1"/>
</dbReference>
<dbReference type="Gene3D" id="3.10.490.10">
    <property type="entry name" value="Gamma-glutamyl cyclotransferase-like"/>
    <property type="match status" value="1"/>
</dbReference>
<comment type="caution">
    <text evidence="3">The sequence shown here is derived from an EMBL/GenBank/DDBJ whole genome shotgun (WGS) entry which is preliminary data.</text>
</comment>
<dbReference type="OrthoDB" id="1933483at2759"/>
<organism evidence="3 4">
    <name type="scientific">Apophysomyces ossiformis</name>
    <dbReference type="NCBI Taxonomy" id="679940"/>
    <lineage>
        <taxon>Eukaryota</taxon>
        <taxon>Fungi</taxon>
        <taxon>Fungi incertae sedis</taxon>
        <taxon>Mucoromycota</taxon>
        <taxon>Mucoromycotina</taxon>
        <taxon>Mucoromycetes</taxon>
        <taxon>Mucorales</taxon>
        <taxon>Mucorineae</taxon>
        <taxon>Mucoraceae</taxon>
        <taxon>Apophysomyces</taxon>
    </lineage>
</organism>
<sequence>MTVTKLDYHETSATVPAKQDGIWVFGYGSLIWKPPIHYESNEDHRGTPEKPGRVVTLIPYDEWVKIEDVHDNDGVTWGVAFKIPSDDVETTRAYLDHREKVGSLILKINNRIGFYSRTTSNEAYVGPAPAEAIAKQIFETYGPSGWNAEYLLNLAKALREISPNAYDSHVFELEKLVKELIDQDTKQ</sequence>
<reference evidence="3" key="1">
    <citation type="submission" date="2020-01" db="EMBL/GenBank/DDBJ databases">
        <title>Genome Sequencing of Three Apophysomyces-Like Fungal Strains Confirms a Novel Fungal Genus in the Mucoromycota with divergent Burkholderia-like Endosymbiotic Bacteria.</title>
        <authorList>
            <person name="Stajich J.E."/>
            <person name="Macias A.M."/>
            <person name="Carter-House D."/>
            <person name="Lovett B."/>
            <person name="Kasson L.R."/>
            <person name="Berry K."/>
            <person name="Grigoriev I."/>
            <person name="Chang Y."/>
            <person name="Spatafora J."/>
            <person name="Kasson M.T."/>
        </authorList>
    </citation>
    <scope>NUCLEOTIDE SEQUENCE</scope>
    <source>
        <strain evidence="3">NRRL A-21654</strain>
    </source>
</reference>
<dbReference type="GO" id="GO:0006751">
    <property type="term" value="P:glutathione catabolic process"/>
    <property type="evidence" value="ECO:0007669"/>
    <property type="project" value="InterPro"/>
</dbReference>
<keyword evidence="4" id="KW-1185">Reference proteome</keyword>
<dbReference type="Pfam" id="PF04752">
    <property type="entry name" value="ChaC"/>
    <property type="match status" value="1"/>
</dbReference>
<dbReference type="GO" id="GO:0005737">
    <property type="term" value="C:cytoplasm"/>
    <property type="evidence" value="ECO:0007669"/>
    <property type="project" value="TreeGrafter"/>
</dbReference>
<name>A0A8H7ETA5_9FUNG</name>